<evidence type="ECO:0000313" key="3">
    <source>
        <dbReference type="Proteomes" id="UP000230161"/>
    </source>
</evidence>
<dbReference type="OrthoDB" id="4462109at2"/>
<protein>
    <submittedName>
        <fullName evidence="2">Sap-like sulfolipid-1-addressing protein</fullName>
    </submittedName>
</protein>
<reference evidence="2 3" key="1">
    <citation type="submission" date="2017-11" db="EMBL/GenBank/DDBJ databases">
        <title>Genomic Encyclopedia of Archaeal and Bacterial Type Strains, Phase II (KMG-II): From Individual Species to Whole Genera.</title>
        <authorList>
            <person name="Goeker M."/>
        </authorList>
    </citation>
    <scope>NUCLEOTIDE SEQUENCE [LARGE SCALE GENOMIC DNA]</scope>
    <source>
        <strain evidence="2 3">DSM 25625</strain>
    </source>
</reference>
<organism evidence="2 3">
    <name type="scientific">Compostimonas suwonensis</name>
    <dbReference type="NCBI Taxonomy" id="1048394"/>
    <lineage>
        <taxon>Bacteria</taxon>
        <taxon>Bacillati</taxon>
        <taxon>Actinomycetota</taxon>
        <taxon>Actinomycetes</taxon>
        <taxon>Micrococcales</taxon>
        <taxon>Microbacteriaceae</taxon>
        <taxon>Compostimonas</taxon>
    </lineage>
</organism>
<accession>A0A2M9BVP5</accession>
<feature type="transmembrane region" description="Helical" evidence="1">
    <location>
        <begin position="156"/>
        <end position="179"/>
    </location>
</feature>
<keyword evidence="1" id="KW-0472">Membrane</keyword>
<feature type="transmembrane region" description="Helical" evidence="1">
    <location>
        <begin position="75"/>
        <end position="96"/>
    </location>
</feature>
<feature type="transmembrane region" description="Helical" evidence="1">
    <location>
        <begin position="6"/>
        <end position="30"/>
    </location>
</feature>
<evidence type="ECO:0000313" key="2">
    <source>
        <dbReference type="EMBL" id="PJJ62023.1"/>
    </source>
</evidence>
<gene>
    <name evidence="2" type="ORF">CLV54_1815</name>
</gene>
<dbReference type="Proteomes" id="UP000230161">
    <property type="component" value="Unassembled WGS sequence"/>
</dbReference>
<sequence length="221" mass="22947">MYQALGHILPIAVAVALSSVPIMATILILLSPKRGRSAVPYLIGWVLGLVVVVVLCALGAQAIPDPPPRQPQLVVGVVEIVIGLALVVFAVVSWRRSLHSPGGEIPKWLHAVGTFGALASFGVAFALNFRPKGLLLGVAAGLAVAEGSLDAGGATIVIVVYTAISASTVAAPIIVTLAAPRRMQPRLIVARDWITRNNRVVTALIMIMIGVVIIGSGLSRL</sequence>
<proteinExistence type="predicted"/>
<dbReference type="RefSeq" id="WP_100344630.1">
    <property type="nucleotide sequence ID" value="NZ_PGFB01000003.1"/>
</dbReference>
<feature type="transmembrane region" description="Helical" evidence="1">
    <location>
        <begin position="200"/>
        <end position="218"/>
    </location>
</feature>
<dbReference type="InterPro" id="IPR021315">
    <property type="entry name" value="Gap/Sap"/>
</dbReference>
<keyword evidence="1" id="KW-1133">Transmembrane helix</keyword>
<name>A0A2M9BVP5_9MICO</name>
<evidence type="ECO:0000256" key="1">
    <source>
        <dbReference type="SAM" id="Phobius"/>
    </source>
</evidence>
<dbReference type="EMBL" id="PGFB01000003">
    <property type="protein sequence ID" value="PJJ62023.1"/>
    <property type="molecule type" value="Genomic_DNA"/>
</dbReference>
<dbReference type="Pfam" id="PF11139">
    <property type="entry name" value="SfLAP"/>
    <property type="match status" value="1"/>
</dbReference>
<keyword evidence="1" id="KW-0812">Transmembrane</keyword>
<keyword evidence="3" id="KW-1185">Reference proteome</keyword>
<comment type="caution">
    <text evidence="2">The sequence shown here is derived from an EMBL/GenBank/DDBJ whole genome shotgun (WGS) entry which is preliminary data.</text>
</comment>
<dbReference type="AlphaFoldDB" id="A0A2M9BVP5"/>
<feature type="transmembrane region" description="Helical" evidence="1">
    <location>
        <begin position="42"/>
        <end position="63"/>
    </location>
</feature>
<feature type="transmembrane region" description="Helical" evidence="1">
    <location>
        <begin position="108"/>
        <end position="127"/>
    </location>
</feature>